<evidence type="ECO:0000313" key="2">
    <source>
        <dbReference type="EMBL" id="KAG2594194.1"/>
    </source>
</evidence>
<feature type="region of interest" description="Disordered" evidence="1">
    <location>
        <begin position="257"/>
        <end position="309"/>
    </location>
</feature>
<evidence type="ECO:0000313" key="3">
    <source>
        <dbReference type="Proteomes" id="UP000823388"/>
    </source>
</evidence>
<name>A0A8T0S9I8_PANVG</name>
<dbReference type="AlphaFoldDB" id="A0A8T0S9I8"/>
<protein>
    <submittedName>
        <fullName evidence="2">Uncharacterized protein</fullName>
    </submittedName>
</protein>
<feature type="region of interest" description="Disordered" evidence="1">
    <location>
        <begin position="134"/>
        <end position="182"/>
    </location>
</feature>
<keyword evidence="3" id="KW-1185">Reference proteome</keyword>
<evidence type="ECO:0000256" key="1">
    <source>
        <dbReference type="SAM" id="MobiDB-lite"/>
    </source>
</evidence>
<feature type="compositionally biased region" description="Basic and acidic residues" evidence="1">
    <location>
        <begin position="7"/>
        <end position="20"/>
    </location>
</feature>
<proteinExistence type="predicted"/>
<feature type="non-terminal residue" evidence="2">
    <location>
        <position position="1"/>
    </location>
</feature>
<feature type="compositionally biased region" description="Basic residues" evidence="1">
    <location>
        <begin position="76"/>
        <end position="86"/>
    </location>
</feature>
<dbReference type="EMBL" id="CM029046">
    <property type="protein sequence ID" value="KAG2594194.1"/>
    <property type="molecule type" value="Genomic_DNA"/>
</dbReference>
<dbReference type="Proteomes" id="UP000823388">
    <property type="component" value="Chromosome 5N"/>
</dbReference>
<comment type="caution">
    <text evidence="2">The sequence shown here is derived from an EMBL/GenBank/DDBJ whole genome shotgun (WGS) entry which is preliminary data.</text>
</comment>
<organism evidence="2 3">
    <name type="scientific">Panicum virgatum</name>
    <name type="common">Blackwell switchgrass</name>
    <dbReference type="NCBI Taxonomy" id="38727"/>
    <lineage>
        <taxon>Eukaryota</taxon>
        <taxon>Viridiplantae</taxon>
        <taxon>Streptophyta</taxon>
        <taxon>Embryophyta</taxon>
        <taxon>Tracheophyta</taxon>
        <taxon>Spermatophyta</taxon>
        <taxon>Magnoliopsida</taxon>
        <taxon>Liliopsida</taxon>
        <taxon>Poales</taxon>
        <taxon>Poaceae</taxon>
        <taxon>PACMAD clade</taxon>
        <taxon>Panicoideae</taxon>
        <taxon>Panicodae</taxon>
        <taxon>Paniceae</taxon>
        <taxon>Panicinae</taxon>
        <taxon>Panicum</taxon>
        <taxon>Panicum sect. Hiantes</taxon>
    </lineage>
</organism>
<accession>A0A8T0S9I8</accession>
<feature type="region of interest" description="Disordered" evidence="1">
    <location>
        <begin position="1"/>
        <end position="117"/>
    </location>
</feature>
<reference evidence="2" key="1">
    <citation type="submission" date="2020-05" db="EMBL/GenBank/DDBJ databases">
        <title>WGS assembly of Panicum virgatum.</title>
        <authorList>
            <person name="Lovell J.T."/>
            <person name="Jenkins J."/>
            <person name="Shu S."/>
            <person name="Juenger T.E."/>
            <person name="Schmutz J."/>
        </authorList>
    </citation>
    <scope>NUCLEOTIDE SEQUENCE</scope>
    <source>
        <strain evidence="2">AP13</strain>
    </source>
</reference>
<feature type="compositionally biased region" description="Gly residues" evidence="1">
    <location>
        <begin position="21"/>
        <end position="31"/>
    </location>
</feature>
<gene>
    <name evidence="2" type="ORF">PVAP13_5NG630001</name>
</gene>
<sequence length="342" mass="36391">PAGRSRGGGDRGGEAARDGGRGAARAGGGGVARRVAGRQGGAGRVPPRAGLRRRRRAGRAGEEERDEGDGGPAARSGRRCHNRLPSRGRGGAGKVGPSSSTADPGRRGLVVFQPSPGGGIRHFRSALLTSASWAGLPRRERQRRGAGKADSAAATQNTSMRHSVERAMSPSPHVQKARFRLRRSSSTAAWSARAKLRSLPPARSTIKNASKEARITSRATAGCARSASTNTWYSECRESRKMSRCAATSATAEMDAVAAARARSKRAEEEDGESEASRAGTEEPPCGALICPAGRSGRSLGRGRRRRARVGWTEEARHIPICVSCWRSQKMRCRRCYCVECK</sequence>